<dbReference type="EMBL" id="JAJJMB010004025">
    <property type="protein sequence ID" value="KAI3944712.1"/>
    <property type="molecule type" value="Genomic_DNA"/>
</dbReference>
<dbReference type="PANTHER" id="PTHR13812:SF19">
    <property type="entry name" value="KETIMINE REDUCTASE MU-CRYSTALLIN"/>
    <property type="match status" value="1"/>
</dbReference>
<dbReference type="GO" id="GO:0016491">
    <property type="term" value="F:oxidoreductase activity"/>
    <property type="evidence" value="ECO:0007669"/>
    <property type="project" value="UniProtKB-ARBA"/>
</dbReference>
<dbReference type="Proteomes" id="UP001202328">
    <property type="component" value="Unassembled WGS sequence"/>
</dbReference>
<dbReference type="GO" id="GO:0019752">
    <property type="term" value="P:carboxylic acid metabolic process"/>
    <property type="evidence" value="ECO:0007669"/>
    <property type="project" value="UniProtKB-ARBA"/>
</dbReference>
<proteinExistence type="inferred from homology"/>
<keyword evidence="3" id="KW-1185">Reference proteome</keyword>
<evidence type="ECO:0000313" key="2">
    <source>
        <dbReference type="EMBL" id="KAI3944712.1"/>
    </source>
</evidence>
<evidence type="ECO:0008006" key="4">
    <source>
        <dbReference type="Google" id="ProtNLM"/>
    </source>
</evidence>
<comment type="caution">
    <text evidence="2">The sequence shown here is derived from an EMBL/GenBank/DDBJ whole genome shotgun (WGS) entry which is preliminary data.</text>
</comment>
<accession>A0AAD4XSV5</accession>
<dbReference type="Gene3D" id="3.30.1780.10">
    <property type="entry name" value="ornithine cyclodeaminase, domain 1"/>
    <property type="match status" value="1"/>
</dbReference>
<sequence>MAAMNLNLPITTPVYIDGSKLRSLISYPSLLNHLQTTLPVISTKIESPIRHNHSVNQSSSLLLMPSWSQSDSFQYIGVKIVTTFPENSSRNFPGVHASYLLFDSLTGKPLSIMDGSELTHWRTSCVSGLASKYLSRNDVEVLVMIGAGSLAEYLIKAHLCVRPSLKRVIIWNRNGEKAVNLVKKLQDEGISGVGFEYGECLQEIVKVGDVISCATSSGNPIVKGVELKEGVHLDLVGSFTPLMRECDDEAIKRGKVFVDNEAALVEAGELVGAFSRGVIAKEEICGSLIDLITGKKNGRNGDNEITVFKSVGSAVVDIASAQLVYETYLEKNNF</sequence>
<evidence type="ECO:0000256" key="1">
    <source>
        <dbReference type="ARBA" id="ARBA00008903"/>
    </source>
</evidence>
<dbReference type="InterPro" id="IPR023401">
    <property type="entry name" value="ODC_N"/>
</dbReference>
<name>A0AAD4XSV5_9MAGN</name>
<evidence type="ECO:0000313" key="3">
    <source>
        <dbReference type="Proteomes" id="UP001202328"/>
    </source>
</evidence>
<dbReference type="AlphaFoldDB" id="A0AAD4XSV5"/>
<dbReference type="SUPFAM" id="SSF51735">
    <property type="entry name" value="NAD(P)-binding Rossmann-fold domains"/>
    <property type="match status" value="1"/>
</dbReference>
<reference evidence="2" key="1">
    <citation type="submission" date="2022-04" db="EMBL/GenBank/DDBJ databases">
        <title>A functionally conserved STORR gene fusion in Papaver species that diverged 16.8 million years ago.</title>
        <authorList>
            <person name="Catania T."/>
        </authorList>
    </citation>
    <scope>NUCLEOTIDE SEQUENCE</scope>
    <source>
        <strain evidence="2">S-188037</strain>
    </source>
</reference>
<dbReference type="NCBIfam" id="NF004793">
    <property type="entry name" value="PRK06141.1"/>
    <property type="match status" value="1"/>
</dbReference>
<dbReference type="FunFam" id="3.40.50.720:FF:000311">
    <property type="entry name" value="Ornithine cyclodeaminase"/>
    <property type="match status" value="1"/>
</dbReference>
<dbReference type="PIRSF" id="PIRSF001439">
    <property type="entry name" value="CryM"/>
    <property type="match status" value="1"/>
</dbReference>
<dbReference type="GO" id="GO:0005737">
    <property type="term" value="C:cytoplasm"/>
    <property type="evidence" value="ECO:0007669"/>
    <property type="project" value="TreeGrafter"/>
</dbReference>
<dbReference type="Pfam" id="PF02423">
    <property type="entry name" value="OCD_Mu_crystall"/>
    <property type="match status" value="1"/>
</dbReference>
<dbReference type="PANTHER" id="PTHR13812">
    <property type="entry name" value="KETIMINE REDUCTASE MU-CRYSTALLIN"/>
    <property type="match status" value="1"/>
</dbReference>
<comment type="similarity">
    <text evidence="1">Belongs to the ornithine cyclodeaminase/mu-crystallin family.</text>
</comment>
<organism evidence="2 3">
    <name type="scientific">Papaver atlanticum</name>
    <dbReference type="NCBI Taxonomy" id="357466"/>
    <lineage>
        <taxon>Eukaryota</taxon>
        <taxon>Viridiplantae</taxon>
        <taxon>Streptophyta</taxon>
        <taxon>Embryophyta</taxon>
        <taxon>Tracheophyta</taxon>
        <taxon>Spermatophyta</taxon>
        <taxon>Magnoliopsida</taxon>
        <taxon>Ranunculales</taxon>
        <taxon>Papaveraceae</taxon>
        <taxon>Papaveroideae</taxon>
        <taxon>Papaver</taxon>
    </lineage>
</organism>
<protein>
    <recommendedName>
        <fullName evidence="4">Ornithine cyclodeaminase</fullName>
    </recommendedName>
</protein>
<dbReference type="Gene3D" id="3.40.50.720">
    <property type="entry name" value="NAD(P)-binding Rossmann-like Domain"/>
    <property type="match status" value="1"/>
</dbReference>
<gene>
    <name evidence="2" type="ORF">MKW98_021170</name>
</gene>
<dbReference type="InterPro" id="IPR003462">
    <property type="entry name" value="ODC_Mu_crystall"/>
</dbReference>
<dbReference type="InterPro" id="IPR036291">
    <property type="entry name" value="NAD(P)-bd_dom_sf"/>
</dbReference>